<protein>
    <recommendedName>
        <fullName evidence="1">Heterokaryon incompatibility domain-containing protein</fullName>
    </recommendedName>
</protein>
<evidence type="ECO:0000259" key="1">
    <source>
        <dbReference type="Pfam" id="PF06985"/>
    </source>
</evidence>
<comment type="caution">
    <text evidence="2">The sequence shown here is derived from an EMBL/GenBank/DDBJ whole genome shotgun (WGS) entry which is preliminary data.</text>
</comment>
<dbReference type="AlphaFoldDB" id="A0AA40EU30"/>
<evidence type="ECO:0000313" key="3">
    <source>
        <dbReference type="Proteomes" id="UP001172155"/>
    </source>
</evidence>
<gene>
    <name evidence="2" type="ORF">B0T18DRAFT_409467</name>
</gene>
<evidence type="ECO:0000313" key="2">
    <source>
        <dbReference type="EMBL" id="KAK0745447.1"/>
    </source>
</evidence>
<dbReference type="InterPro" id="IPR010730">
    <property type="entry name" value="HET"/>
</dbReference>
<keyword evidence="3" id="KW-1185">Reference proteome</keyword>
<sequence>MESNADGRDSLSCIARQHGQPVVSLLVDIGNNAGTAEKRTLGFLQNLECLQLPQYDRKATAGRVKVLRETIDATRDFQYLALSYTWHPSKHERKETGSYLVQERSSQEFTPSAVRNCALDRIFHYMRAINVDHLWIDQHSIIQNTDGCDDVTCVQHPACVQRREGFTVMDFVYKLSNHPVGLLARPIKSAWELKLLSNLLQGSLTTGDESDVRLSPKLKPRDAWMVVNLLRRITNDDWWRRGWIFQENYKAGTDMKLLIKHPKKLESLKRSWRRSFGSVDGELCILSVQFFEETTRLCLAFLRRIDNHQGPCVPPWMRKGKRMLQQILHRAGRYQYLLTRSQPMTPRIIADIDKKKITKPWDVLAIIANSCGYAVRFNAEKLRWSGASLSLAILAQCILNGEVLHNGGPPMSEAADLTVTKYLERALFSGFYRTSPKYSLTLNKSCRFIDASFSVSGIHTHGHVWKLGKIISTRDWPVQGAWVDFPHGKLELIQRRRLAYLAKWLEGEHHGDLADNIRNYLRRDYRCAGVSEGQMSFTERYMRAMAEEIADAIERGDPLALGCLYDTSNPGRYNPYMALFLQGDQDGCAGGVFAFTASRPEDASSDRFDTNDLDRHVSFQVAVEGRIWGQSWLVPTLRIRRWLPGMCFFKRIPREEVVFPWPSDLKGILA</sequence>
<dbReference type="Pfam" id="PF06985">
    <property type="entry name" value="HET"/>
    <property type="match status" value="1"/>
</dbReference>
<proteinExistence type="predicted"/>
<feature type="domain" description="Heterokaryon incompatibility" evidence="1">
    <location>
        <begin position="79"/>
        <end position="247"/>
    </location>
</feature>
<organism evidence="2 3">
    <name type="scientific">Schizothecium vesticola</name>
    <dbReference type="NCBI Taxonomy" id="314040"/>
    <lineage>
        <taxon>Eukaryota</taxon>
        <taxon>Fungi</taxon>
        <taxon>Dikarya</taxon>
        <taxon>Ascomycota</taxon>
        <taxon>Pezizomycotina</taxon>
        <taxon>Sordariomycetes</taxon>
        <taxon>Sordariomycetidae</taxon>
        <taxon>Sordariales</taxon>
        <taxon>Schizotheciaceae</taxon>
        <taxon>Schizothecium</taxon>
    </lineage>
</organism>
<accession>A0AA40EU30</accession>
<name>A0AA40EU30_9PEZI</name>
<reference evidence="2" key="1">
    <citation type="submission" date="2023-06" db="EMBL/GenBank/DDBJ databases">
        <title>Genome-scale phylogeny and comparative genomics of the fungal order Sordariales.</title>
        <authorList>
            <consortium name="Lawrence Berkeley National Laboratory"/>
            <person name="Hensen N."/>
            <person name="Bonometti L."/>
            <person name="Westerberg I."/>
            <person name="Brannstrom I.O."/>
            <person name="Guillou S."/>
            <person name="Cros-Aarteil S."/>
            <person name="Calhoun S."/>
            <person name="Haridas S."/>
            <person name="Kuo A."/>
            <person name="Mondo S."/>
            <person name="Pangilinan J."/>
            <person name="Riley R."/>
            <person name="LaButti K."/>
            <person name="Andreopoulos B."/>
            <person name="Lipzen A."/>
            <person name="Chen C."/>
            <person name="Yanf M."/>
            <person name="Daum C."/>
            <person name="Ng V."/>
            <person name="Clum A."/>
            <person name="Steindorff A."/>
            <person name="Ohm R."/>
            <person name="Martin F."/>
            <person name="Silar P."/>
            <person name="Natvig D."/>
            <person name="Lalanne C."/>
            <person name="Gautier V."/>
            <person name="Ament-velasquez S.L."/>
            <person name="Kruys A."/>
            <person name="Hutchinson M.I."/>
            <person name="Powell A.J."/>
            <person name="Barry K."/>
            <person name="Miller A.N."/>
            <person name="Grigoriev I.V."/>
            <person name="Debuchy R."/>
            <person name="Gladieux P."/>
            <person name="Thoren M.H."/>
            <person name="Johannesson H."/>
        </authorList>
    </citation>
    <scope>NUCLEOTIDE SEQUENCE</scope>
    <source>
        <strain evidence="2">SMH3187-1</strain>
    </source>
</reference>
<dbReference type="Proteomes" id="UP001172155">
    <property type="component" value="Unassembled WGS sequence"/>
</dbReference>
<dbReference type="EMBL" id="JAUKUD010000004">
    <property type="protein sequence ID" value="KAK0745447.1"/>
    <property type="molecule type" value="Genomic_DNA"/>
</dbReference>